<feature type="region of interest" description="Disordered" evidence="9">
    <location>
        <begin position="365"/>
        <end position="395"/>
    </location>
</feature>
<dbReference type="OrthoDB" id="5794026at2759"/>
<comment type="similarity">
    <text evidence="1">Belongs to the protein kinase superfamily. CAMK Ser/Thr protein kinase family.</text>
</comment>
<evidence type="ECO:0000256" key="1">
    <source>
        <dbReference type="ARBA" id="ARBA00006692"/>
    </source>
</evidence>
<sequence>MLQVIQRGSVSDTGFSTPEMSYEDSSYLSGVMEDRRRKASRKKRLMSSLSLTNFRDIYSLRGDVLGEGSTGRVLTGLNLFTGQEVAVKVISKTESWFFSRDKVLREIELYYSCRGVPEIVQLLEYFEEEDAFYLIFEKAAGGPLFDHLGKGVTSSEAKEIIKDLSKALSFLHKKGVAHRDLKPENILCVSKDSPYPVKLCDFDLCSSVLPSVSTPRLRSPVGSAEYMAPEVVKAFIRSSYDLDIFLEDEYEEDDFSYDKRCDLWSLGVLIYILNTGVMPFRGTCEQGQACPWNTGGECLTCQRTLFRSIVSGRIDFPHDGEGDNAINAPISKEAKDLILSLLSLDPEERLSAEEVAEHPWVKSVHKKKKSFSQGSNASSLFQTNESDYHQHKSKL</sequence>
<feature type="binding site" evidence="7">
    <location>
        <position position="88"/>
    </location>
    <ligand>
        <name>ATP</name>
        <dbReference type="ChEBI" id="CHEBI:30616"/>
    </ligand>
</feature>
<dbReference type="SUPFAM" id="SSF56112">
    <property type="entry name" value="Protein kinase-like (PK-like)"/>
    <property type="match status" value="1"/>
</dbReference>
<evidence type="ECO:0000256" key="5">
    <source>
        <dbReference type="ARBA" id="ARBA00022777"/>
    </source>
</evidence>
<evidence type="ECO:0000256" key="7">
    <source>
        <dbReference type="PROSITE-ProRule" id="PRU10141"/>
    </source>
</evidence>
<name>C1BND6_CALRO</name>
<evidence type="ECO:0000259" key="10">
    <source>
        <dbReference type="PROSITE" id="PS50011"/>
    </source>
</evidence>
<keyword evidence="5 11" id="KW-0418">Kinase</keyword>
<evidence type="ECO:0000313" key="12">
    <source>
        <dbReference type="EMBL" id="QQP40991.1"/>
    </source>
</evidence>
<dbReference type="PANTHER" id="PTHR24349">
    <property type="entry name" value="SERINE/THREONINE-PROTEIN KINASE"/>
    <property type="match status" value="1"/>
</dbReference>
<dbReference type="PROSITE" id="PS50011">
    <property type="entry name" value="PROTEIN_KINASE_DOM"/>
    <property type="match status" value="1"/>
</dbReference>
<dbReference type="GO" id="GO:0004674">
    <property type="term" value="F:protein serine/threonine kinase activity"/>
    <property type="evidence" value="ECO:0007669"/>
    <property type="project" value="UniProtKB-KW"/>
</dbReference>
<dbReference type="FunFam" id="3.30.200.20:FF:000093">
    <property type="entry name" value="Putative map kinase-interacting serine/threonine-protein kinase 1"/>
    <property type="match status" value="1"/>
</dbReference>
<dbReference type="EMBL" id="CP045899">
    <property type="protein sequence ID" value="QQP40991.1"/>
    <property type="molecule type" value="Genomic_DNA"/>
</dbReference>
<dbReference type="PROSITE" id="PS00108">
    <property type="entry name" value="PROTEIN_KINASE_ST"/>
    <property type="match status" value="1"/>
</dbReference>
<keyword evidence="3" id="KW-0808">Transferase</keyword>
<evidence type="ECO:0000256" key="6">
    <source>
        <dbReference type="ARBA" id="ARBA00022840"/>
    </source>
</evidence>
<reference evidence="13" key="2">
    <citation type="submission" date="2021-01" db="EMBL/GenBank/DDBJ databases">
        <title>Caligus Genome Assembly.</title>
        <authorList>
            <person name="Gallardo-Escarate C."/>
        </authorList>
    </citation>
    <scope>NUCLEOTIDE SEQUENCE [LARGE SCALE GENOMIC DNA]</scope>
</reference>
<dbReference type="InterPro" id="IPR000719">
    <property type="entry name" value="Prot_kinase_dom"/>
</dbReference>
<dbReference type="EMBL" id="BT076115">
    <property type="protein sequence ID" value="ACO10539.1"/>
    <property type="molecule type" value="mRNA"/>
</dbReference>
<keyword evidence="13" id="KW-1185">Reference proteome</keyword>
<dbReference type="Gene3D" id="3.30.200.20">
    <property type="entry name" value="Phosphorylase Kinase, domain 1"/>
    <property type="match status" value="1"/>
</dbReference>
<dbReference type="AlphaFoldDB" id="C1BND6"/>
<protein>
    <submittedName>
        <fullName evidence="11">MAP kinase-interacting serine/threonine-protein kinase 2</fullName>
    </submittedName>
</protein>
<evidence type="ECO:0000256" key="3">
    <source>
        <dbReference type="ARBA" id="ARBA00022679"/>
    </source>
</evidence>
<evidence type="ECO:0000256" key="2">
    <source>
        <dbReference type="ARBA" id="ARBA00022527"/>
    </source>
</evidence>
<organism evidence="11">
    <name type="scientific">Caligus rogercresseyi</name>
    <name type="common">Sea louse</name>
    <dbReference type="NCBI Taxonomy" id="217165"/>
    <lineage>
        <taxon>Eukaryota</taxon>
        <taxon>Metazoa</taxon>
        <taxon>Ecdysozoa</taxon>
        <taxon>Arthropoda</taxon>
        <taxon>Crustacea</taxon>
        <taxon>Multicrustacea</taxon>
        <taxon>Hexanauplia</taxon>
        <taxon>Copepoda</taxon>
        <taxon>Siphonostomatoida</taxon>
        <taxon>Caligidae</taxon>
        <taxon>Caligus</taxon>
    </lineage>
</organism>
<keyword evidence="2 8" id="KW-0723">Serine/threonine-protein kinase</keyword>
<evidence type="ECO:0000313" key="13">
    <source>
        <dbReference type="Proteomes" id="UP000595437"/>
    </source>
</evidence>
<accession>C1BND6</accession>
<dbReference type="SMART" id="SM00220">
    <property type="entry name" value="S_TKc"/>
    <property type="match status" value="1"/>
</dbReference>
<dbReference type="InterPro" id="IPR008271">
    <property type="entry name" value="Ser/Thr_kinase_AS"/>
</dbReference>
<proteinExistence type="evidence at transcript level"/>
<feature type="domain" description="Protein kinase" evidence="10">
    <location>
        <begin position="59"/>
        <end position="361"/>
    </location>
</feature>
<feature type="compositionally biased region" description="Polar residues" evidence="9">
    <location>
        <begin position="371"/>
        <end position="385"/>
    </location>
</feature>
<keyword evidence="6 7" id="KW-0067">ATP-binding</keyword>
<evidence type="ECO:0000313" key="11">
    <source>
        <dbReference type="EMBL" id="ACO10539.1"/>
    </source>
</evidence>
<dbReference type="InterPro" id="IPR017441">
    <property type="entry name" value="Protein_kinase_ATP_BS"/>
</dbReference>
<evidence type="ECO:0000256" key="9">
    <source>
        <dbReference type="SAM" id="MobiDB-lite"/>
    </source>
</evidence>
<evidence type="ECO:0000256" key="4">
    <source>
        <dbReference type="ARBA" id="ARBA00022741"/>
    </source>
</evidence>
<dbReference type="InterPro" id="IPR011009">
    <property type="entry name" value="Kinase-like_dom_sf"/>
</dbReference>
<reference evidence="11" key="1">
    <citation type="submission" date="2009-03" db="EMBL/GenBank/DDBJ databases">
        <title>Caligus rogercresseyi ESTs and full-length cDNAs.</title>
        <authorList>
            <person name="Yasuike M."/>
            <person name="von Schalburg K."/>
            <person name="Cooper G."/>
            <person name="Leong J."/>
            <person name="Jones S.R.M."/>
            <person name="Koop B.F."/>
        </authorList>
    </citation>
    <scope>NUCLEOTIDE SEQUENCE</scope>
    <source>
        <tissue evidence="11">Whole body</tissue>
    </source>
</reference>
<gene>
    <name evidence="11" type="primary">MKNK2</name>
    <name evidence="12" type="ORF">FKW44_015233</name>
</gene>
<dbReference type="Proteomes" id="UP000595437">
    <property type="component" value="Chromosome 10"/>
</dbReference>
<dbReference type="Pfam" id="PF00069">
    <property type="entry name" value="Pkinase"/>
    <property type="match status" value="1"/>
</dbReference>
<dbReference type="GO" id="GO:0005524">
    <property type="term" value="F:ATP binding"/>
    <property type="evidence" value="ECO:0007669"/>
    <property type="project" value="UniProtKB-UniRule"/>
</dbReference>
<dbReference type="InterPro" id="IPR050205">
    <property type="entry name" value="CDPK_Ser/Thr_kinases"/>
</dbReference>
<keyword evidence="4 7" id="KW-0547">Nucleotide-binding</keyword>
<dbReference type="Gene3D" id="1.10.510.10">
    <property type="entry name" value="Transferase(Phosphotransferase) domain 1"/>
    <property type="match status" value="1"/>
</dbReference>
<feature type="compositionally biased region" description="Basic and acidic residues" evidence="9">
    <location>
        <begin position="386"/>
        <end position="395"/>
    </location>
</feature>
<evidence type="ECO:0000256" key="8">
    <source>
        <dbReference type="RuleBase" id="RU000304"/>
    </source>
</evidence>
<reference evidence="12" key="3">
    <citation type="journal article" name="Sci. Data">
        <title>Chromosome-scale genome assembly of the sea louse Caligus rogercresseyi by SMRT sequencing and Hi-C analysis.</title>
        <authorList>
            <person name="Gallardo-Escarate C."/>
            <person name="Valenzuela-Munoz V."/>
            <person name="Nunez-Acuna G."/>
            <person name="Valenzuela-Miranda D."/>
            <person name="Goncalves A.T."/>
            <person name="Escobar-Sepulveda H."/>
            <person name="Liachko I."/>
            <person name="Nelson B."/>
            <person name="Roberts S."/>
            <person name="Warren W."/>
        </authorList>
    </citation>
    <scope>NUCLEOTIDE SEQUENCE</scope>
    <source>
        <tissue evidence="12">Whole tissue</tissue>
    </source>
</reference>
<dbReference type="PROSITE" id="PS00107">
    <property type="entry name" value="PROTEIN_KINASE_ATP"/>
    <property type="match status" value="1"/>
</dbReference>